<name>A0A3B0WRW8_9ZZZZ</name>
<proteinExistence type="inferred from homology"/>
<dbReference type="InterPro" id="IPR036268">
    <property type="entry name" value="ZapD_sf"/>
</dbReference>
<evidence type="ECO:0000313" key="5">
    <source>
        <dbReference type="EMBL" id="VAW58111.1"/>
    </source>
</evidence>
<evidence type="ECO:0000256" key="1">
    <source>
        <dbReference type="ARBA" id="ARBA00022490"/>
    </source>
</evidence>
<organism evidence="5">
    <name type="scientific">hydrothermal vent metagenome</name>
    <dbReference type="NCBI Taxonomy" id="652676"/>
    <lineage>
        <taxon>unclassified sequences</taxon>
        <taxon>metagenomes</taxon>
        <taxon>ecological metagenomes</taxon>
    </lineage>
</organism>
<dbReference type="NCBIfam" id="NF003656">
    <property type="entry name" value="PRK05287.1-4"/>
    <property type="match status" value="1"/>
</dbReference>
<dbReference type="PANTHER" id="PTHR39455">
    <property type="entry name" value="CELL DIVISION PROTEIN ZAPD"/>
    <property type="match status" value="1"/>
</dbReference>
<keyword evidence="1" id="KW-0963">Cytoplasm</keyword>
<evidence type="ECO:0000256" key="3">
    <source>
        <dbReference type="ARBA" id="ARBA00023210"/>
    </source>
</evidence>
<dbReference type="GO" id="GO:0000917">
    <property type="term" value="P:division septum assembly"/>
    <property type="evidence" value="ECO:0007669"/>
    <property type="project" value="UniProtKB-KW"/>
</dbReference>
<keyword evidence="2 5" id="KW-0132">Cell division</keyword>
<dbReference type="Pfam" id="PF07072">
    <property type="entry name" value="ZapD"/>
    <property type="match status" value="1"/>
</dbReference>
<keyword evidence="4" id="KW-0131">Cell cycle</keyword>
<sequence length="257" mass="29891">MTDQQLIFEQPLNERIRTFLRLEHLFRQFNQHLEHDSGWDTQSSVKGILDLMSLISRGDIKRETMKELERQNANLQAFVEIPGVNHDRLTHLISEQKDCLQSLHSISGNIGHELLQNELLNAIRQRLNMPGGLCEFDLPVYSHWLNQPYKKRREILQHWFAPFITLNRAIDLILQVIRDSSDATDEIAEGSFYQRNLDASQTCLMIRVILPHDSTAFPEVSAGKHRFTVRFLQATDLAQRPEQSKADYRFKLACCIL</sequence>
<dbReference type="GO" id="GO:0043093">
    <property type="term" value="P:FtsZ-dependent cytokinesis"/>
    <property type="evidence" value="ECO:0007669"/>
    <property type="project" value="TreeGrafter"/>
</dbReference>
<evidence type="ECO:0000256" key="2">
    <source>
        <dbReference type="ARBA" id="ARBA00022618"/>
    </source>
</evidence>
<dbReference type="EMBL" id="UOFG01000017">
    <property type="protein sequence ID" value="VAW58111.1"/>
    <property type="molecule type" value="Genomic_DNA"/>
</dbReference>
<dbReference type="Gene3D" id="2.60.440.10">
    <property type="entry name" value="YacF-like domains"/>
    <property type="match status" value="1"/>
</dbReference>
<gene>
    <name evidence="5" type="ORF">MNBD_GAMMA11-3062</name>
</gene>
<dbReference type="PANTHER" id="PTHR39455:SF1">
    <property type="entry name" value="CELL DIVISION PROTEIN ZAPD"/>
    <property type="match status" value="1"/>
</dbReference>
<evidence type="ECO:0000256" key="4">
    <source>
        <dbReference type="ARBA" id="ARBA00023306"/>
    </source>
</evidence>
<dbReference type="AlphaFoldDB" id="A0A3B0WRW8"/>
<keyword evidence="3" id="KW-0717">Septation</keyword>
<protein>
    <submittedName>
        <fullName evidence="5">Cell division protein ZapD</fullName>
    </submittedName>
</protein>
<dbReference type="GO" id="GO:0032153">
    <property type="term" value="C:cell division site"/>
    <property type="evidence" value="ECO:0007669"/>
    <property type="project" value="TreeGrafter"/>
</dbReference>
<dbReference type="InterPro" id="IPR027462">
    <property type="entry name" value="ZapD_C"/>
</dbReference>
<dbReference type="SUPFAM" id="SSF160950">
    <property type="entry name" value="YacF-like"/>
    <property type="match status" value="1"/>
</dbReference>
<dbReference type="Gene3D" id="1.10.3900.10">
    <property type="entry name" value="YacF-like"/>
    <property type="match status" value="1"/>
</dbReference>
<dbReference type="InterPro" id="IPR009777">
    <property type="entry name" value="ZapD"/>
</dbReference>
<reference evidence="5" key="1">
    <citation type="submission" date="2018-06" db="EMBL/GenBank/DDBJ databases">
        <authorList>
            <person name="Zhirakovskaya E."/>
        </authorList>
    </citation>
    <scope>NUCLEOTIDE SEQUENCE</scope>
</reference>
<dbReference type="HAMAP" id="MF_01092">
    <property type="entry name" value="ZapD"/>
    <property type="match status" value="1"/>
</dbReference>
<accession>A0A3B0WRW8</accession>